<dbReference type="RefSeq" id="XP_030982913.1">
    <property type="nucleotide sequence ID" value="XM_031125752.1"/>
</dbReference>
<reference evidence="1 2" key="1">
    <citation type="journal article" date="2019" name="Mol. Biol. Evol.">
        <title>Blast fungal genomes show frequent chromosomal changes, gene gains and losses, and effector gene turnover.</title>
        <authorList>
            <person name="Gomez Luciano L.B."/>
            <person name="Jason Tsai I."/>
            <person name="Chuma I."/>
            <person name="Tosa Y."/>
            <person name="Chen Y.H."/>
            <person name="Li J.Y."/>
            <person name="Li M.Y."/>
            <person name="Jade Lu M.Y."/>
            <person name="Nakayashiki H."/>
            <person name="Li W.H."/>
        </authorList>
    </citation>
    <scope>NUCLEOTIDE SEQUENCE [LARGE SCALE GENOMIC DNA]</scope>
    <source>
        <strain evidence="1 2">NI907</strain>
    </source>
</reference>
<gene>
    <name evidence="2" type="ORF">PgNI_05721</name>
</gene>
<dbReference type="GeneID" id="41960661"/>
<dbReference type="Proteomes" id="UP000515153">
    <property type="component" value="Chromosome I"/>
</dbReference>
<proteinExistence type="predicted"/>
<accession>A0A6P8B6Y3</accession>
<dbReference type="AlphaFoldDB" id="A0A6P8B6Y3"/>
<organism evidence="1 2">
    <name type="scientific">Pyricularia grisea</name>
    <name type="common">Crabgrass-specific blast fungus</name>
    <name type="synonym">Magnaporthe grisea</name>
    <dbReference type="NCBI Taxonomy" id="148305"/>
    <lineage>
        <taxon>Eukaryota</taxon>
        <taxon>Fungi</taxon>
        <taxon>Dikarya</taxon>
        <taxon>Ascomycota</taxon>
        <taxon>Pezizomycotina</taxon>
        <taxon>Sordariomycetes</taxon>
        <taxon>Sordariomycetidae</taxon>
        <taxon>Magnaporthales</taxon>
        <taxon>Pyriculariaceae</taxon>
        <taxon>Pyricularia</taxon>
    </lineage>
</organism>
<reference evidence="2" key="3">
    <citation type="submission" date="2025-08" db="UniProtKB">
        <authorList>
            <consortium name="RefSeq"/>
        </authorList>
    </citation>
    <scope>IDENTIFICATION</scope>
    <source>
        <strain evidence="2">NI907</strain>
    </source>
</reference>
<protein>
    <submittedName>
        <fullName evidence="2">Uncharacterized protein</fullName>
    </submittedName>
</protein>
<keyword evidence="1" id="KW-1185">Reference proteome</keyword>
<evidence type="ECO:0000313" key="1">
    <source>
        <dbReference type="Proteomes" id="UP000515153"/>
    </source>
</evidence>
<dbReference type="KEGG" id="pgri:PgNI_05721"/>
<evidence type="ECO:0000313" key="2">
    <source>
        <dbReference type="RefSeq" id="XP_030982913.1"/>
    </source>
</evidence>
<reference evidence="2" key="2">
    <citation type="submission" date="2019-10" db="EMBL/GenBank/DDBJ databases">
        <authorList>
            <consortium name="NCBI Genome Project"/>
        </authorList>
    </citation>
    <scope>NUCLEOTIDE SEQUENCE</scope>
    <source>
        <strain evidence="2">NI907</strain>
    </source>
</reference>
<sequence>MDVLDDAAVLDVFAAYLLELPGARNVDARFRMLVHELREHGEAFGRVYGPARAVELLVAELPDLSQTPALPLPHSSPVHLKEEGLLHVCGVNAVASRLAWKKRPGQWLSVG</sequence>
<name>A0A6P8B6Y3_PYRGI</name>